<name>A0A1I1SF09_9RHOB</name>
<proteinExistence type="predicted"/>
<sequence>MPTTYITGAEKIFLVPLNGMKYERSELSHQLVASCLFNNFAFFANELAK</sequence>
<gene>
    <name evidence="1" type="ORF">SAMN04488523_10111</name>
</gene>
<dbReference type="AlphaFoldDB" id="A0A1I1SF09"/>
<evidence type="ECO:0000313" key="1">
    <source>
        <dbReference type="EMBL" id="SFD45041.1"/>
    </source>
</evidence>
<protein>
    <submittedName>
        <fullName evidence="1">Uncharacterized protein</fullName>
    </submittedName>
</protein>
<evidence type="ECO:0000313" key="2">
    <source>
        <dbReference type="Proteomes" id="UP000198977"/>
    </source>
</evidence>
<organism evidence="1 2">
    <name type="scientific">Sulfitobacter brevis</name>
    <dbReference type="NCBI Taxonomy" id="74348"/>
    <lineage>
        <taxon>Bacteria</taxon>
        <taxon>Pseudomonadati</taxon>
        <taxon>Pseudomonadota</taxon>
        <taxon>Alphaproteobacteria</taxon>
        <taxon>Rhodobacterales</taxon>
        <taxon>Roseobacteraceae</taxon>
        <taxon>Sulfitobacter</taxon>
    </lineage>
</organism>
<accession>A0A1I1SF09</accession>
<reference evidence="1 2" key="1">
    <citation type="submission" date="2016-10" db="EMBL/GenBank/DDBJ databases">
        <authorList>
            <person name="de Groot N.N."/>
        </authorList>
    </citation>
    <scope>NUCLEOTIDE SEQUENCE [LARGE SCALE GENOMIC DNA]</scope>
    <source>
        <strain evidence="1 2">DSM 11443</strain>
    </source>
</reference>
<dbReference type="Proteomes" id="UP000198977">
    <property type="component" value="Unassembled WGS sequence"/>
</dbReference>
<keyword evidence="2" id="KW-1185">Reference proteome</keyword>
<dbReference type="EMBL" id="FOMW01000001">
    <property type="protein sequence ID" value="SFD45041.1"/>
    <property type="molecule type" value="Genomic_DNA"/>
</dbReference>